<reference evidence="3" key="1">
    <citation type="submission" date="2018-04" db="EMBL/GenBank/DDBJ databases">
        <authorList>
            <person name="Liu S."/>
            <person name="Wang Z."/>
            <person name="Li J."/>
        </authorList>
    </citation>
    <scope>NUCLEOTIDE SEQUENCE [LARGE SCALE GENOMIC DNA]</scope>
    <source>
        <strain evidence="3">S1194</strain>
    </source>
</reference>
<feature type="domain" description="DUF559" evidence="1">
    <location>
        <begin position="227"/>
        <end position="292"/>
    </location>
</feature>
<evidence type="ECO:0000313" key="2">
    <source>
        <dbReference type="EMBL" id="PWB98061.1"/>
    </source>
</evidence>
<keyword evidence="3" id="KW-1185">Reference proteome</keyword>
<dbReference type="InterPro" id="IPR011335">
    <property type="entry name" value="Restrct_endonuc-II-like"/>
</dbReference>
<evidence type="ECO:0000259" key="1">
    <source>
        <dbReference type="Pfam" id="PF04480"/>
    </source>
</evidence>
<dbReference type="Proteomes" id="UP000244978">
    <property type="component" value="Unassembled WGS sequence"/>
</dbReference>
<dbReference type="EMBL" id="QEEX01000001">
    <property type="protein sequence ID" value="PWB98061.1"/>
    <property type="molecule type" value="Genomic_DNA"/>
</dbReference>
<organism evidence="2 3">
    <name type="scientific">Homoserinimonas hongtaonis</name>
    <dbReference type="NCBI Taxonomy" id="2079791"/>
    <lineage>
        <taxon>Bacteria</taxon>
        <taxon>Bacillati</taxon>
        <taxon>Actinomycetota</taxon>
        <taxon>Actinomycetes</taxon>
        <taxon>Micrococcales</taxon>
        <taxon>Microbacteriaceae</taxon>
        <taxon>Homoserinimonas</taxon>
    </lineage>
</organism>
<dbReference type="Gene3D" id="3.40.960.10">
    <property type="entry name" value="VSR Endonuclease"/>
    <property type="match status" value="1"/>
</dbReference>
<dbReference type="RefSeq" id="WP_108997850.1">
    <property type="nucleotide sequence ID" value="NZ_QEEX01000001.1"/>
</dbReference>
<dbReference type="Pfam" id="PF04480">
    <property type="entry name" value="DUF559"/>
    <property type="match status" value="1"/>
</dbReference>
<dbReference type="InterPro" id="IPR007569">
    <property type="entry name" value="DUF559"/>
</dbReference>
<name>A0A2U1T2E4_9MICO</name>
<sequence>MAARIPLPSPLSGGPFTSRQGYASGLSPSRLAGTDLVRPFHGVRTTESSLSLEARCAAFQLRMPPDAYFCSVTAALLLGVPLPPRLELRHELHVAVPAPRRALKAAGTIGHKLQTSESDVWSWAGLRIASPEFTWCELGSVLSVPDLVAAGDYLIHWRTPLTTPGRLEAAIATMRKRRGSVALREAIALLNGRSESRPESLVRVMLERAGFTEYAVNLPITTSNGTRYRADLAFAREKLAIEYQGDHHRGVEQFRTDMTRTSRLQEDGWFVMQLNADDLYEPSELLTRIRRVLAARRRARD</sequence>
<accession>A0A2U1T2E4</accession>
<protein>
    <recommendedName>
        <fullName evidence="1">DUF559 domain-containing protein</fullName>
    </recommendedName>
</protein>
<proteinExistence type="predicted"/>
<evidence type="ECO:0000313" key="3">
    <source>
        <dbReference type="Proteomes" id="UP000244978"/>
    </source>
</evidence>
<gene>
    <name evidence="2" type="ORF">DF220_09640</name>
</gene>
<dbReference type="SUPFAM" id="SSF52980">
    <property type="entry name" value="Restriction endonuclease-like"/>
    <property type="match status" value="1"/>
</dbReference>
<dbReference type="AlphaFoldDB" id="A0A2U1T2E4"/>
<comment type="caution">
    <text evidence="2">The sequence shown here is derived from an EMBL/GenBank/DDBJ whole genome shotgun (WGS) entry which is preliminary data.</text>
</comment>